<dbReference type="PROSITE" id="PS51462">
    <property type="entry name" value="NUDIX"/>
    <property type="match status" value="1"/>
</dbReference>
<dbReference type="Pfam" id="PF00293">
    <property type="entry name" value="NUDIX"/>
    <property type="match status" value="1"/>
</dbReference>
<dbReference type="InterPro" id="IPR015797">
    <property type="entry name" value="NUDIX_hydrolase-like_dom_sf"/>
</dbReference>
<dbReference type="PANTHER" id="PTHR13622">
    <property type="entry name" value="THIAMIN PYROPHOSPHOKINASE"/>
    <property type="match status" value="1"/>
</dbReference>
<accession>A0A4Q0A2D7</accession>
<reference evidence="4" key="1">
    <citation type="journal article" date="2018" name="Nat. Microbiol.">
        <title>Leveraging single-cell genomics to expand the fungal tree of life.</title>
        <authorList>
            <person name="Ahrendt S.R."/>
            <person name="Quandt C.A."/>
            <person name="Ciobanu D."/>
            <person name="Clum A."/>
            <person name="Salamov A."/>
            <person name="Andreopoulos B."/>
            <person name="Cheng J.F."/>
            <person name="Woyke T."/>
            <person name="Pelin A."/>
            <person name="Henrissat B."/>
            <person name="Reynolds N.K."/>
            <person name="Benny G.L."/>
            <person name="Smith M.E."/>
            <person name="James T.Y."/>
            <person name="Grigoriev I.V."/>
        </authorList>
    </citation>
    <scope>NUCLEOTIDE SEQUENCE [LARGE SCALE GENOMIC DNA]</scope>
    <source>
        <strain evidence="4">RSA 468</strain>
    </source>
</reference>
<keyword evidence="3" id="KW-0378">Hydrolase</keyword>
<dbReference type="FunFam" id="3.90.79.10:FF:000019">
    <property type="entry name" value="Thiamin pyrophosphokinase, putative"/>
    <property type="match status" value="1"/>
</dbReference>
<evidence type="ECO:0000313" key="3">
    <source>
        <dbReference type="EMBL" id="RKP39340.1"/>
    </source>
</evidence>
<dbReference type="GO" id="GO:0044715">
    <property type="term" value="F:8-oxo-dGDP phosphatase activity"/>
    <property type="evidence" value="ECO:0007669"/>
    <property type="project" value="TreeGrafter"/>
</dbReference>
<dbReference type="Proteomes" id="UP000268162">
    <property type="component" value="Unassembled WGS sequence"/>
</dbReference>
<sequence length="314" mass="35043">MWGVIFSLGLSPVFFVPAWRLAKRTVRGRPVSLAQAQQLLAQESPAGTVEQGRWAKVTLAPHLATYETRTRALLDLARALQKAGEFLGLQGWRDELYPVYGTSGPGRRAVANQAAFAVERAAAPIFGIQNFGAHINGYSYAEDGTLFMWAARRSSTKPTWPGMLDNMVAGGAPYNMGIRETVVKECQEEASIPAEVAQRARPAGVVSYIHHNPNGLQPEYQFVYDLQLPWDYDGLRPNDGEVEAFYLFSMSELRERLLAGEYKPNCALVCLDFMIRHGVLTPENEPDYLAIIQSMRRALPLPVPSFDVYRDRVH</sequence>
<keyword evidence="4" id="KW-1185">Reference proteome</keyword>
<evidence type="ECO:0000256" key="1">
    <source>
        <dbReference type="SAM" id="SignalP"/>
    </source>
</evidence>
<dbReference type="InterPro" id="IPR031804">
    <property type="entry name" value="DUF4743"/>
</dbReference>
<organism evidence="3 4">
    <name type="scientific">Dimargaris cristalligena</name>
    <dbReference type="NCBI Taxonomy" id="215637"/>
    <lineage>
        <taxon>Eukaryota</taxon>
        <taxon>Fungi</taxon>
        <taxon>Fungi incertae sedis</taxon>
        <taxon>Zoopagomycota</taxon>
        <taxon>Kickxellomycotina</taxon>
        <taxon>Dimargaritomycetes</taxon>
        <taxon>Dimargaritales</taxon>
        <taxon>Dimargaritaceae</taxon>
        <taxon>Dimargaris</taxon>
    </lineage>
</organism>
<dbReference type="Gene3D" id="3.90.79.10">
    <property type="entry name" value="Nucleoside Triphosphate Pyrophosphohydrolase"/>
    <property type="match status" value="1"/>
</dbReference>
<dbReference type="CDD" id="cd03676">
    <property type="entry name" value="NUDIX_Tnr3_like"/>
    <property type="match status" value="1"/>
</dbReference>
<dbReference type="PANTHER" id="PTHR13622:SF8">
    <property type="entry name" value="THIAMIN PYROPHOSPHOKINASE 1"/>
    <property type="match status" value="1"/>
</dbReference>
<gene>
    <name evidence="3" type="ORF">BJ085DRAFT_43224</name>
</gene>
<evidence type="ECO:0000259" key="2">
    <source>
        <dbReference type="PROSITE" id="PS51462"/>
    </source>
</evidence>
<proteinExistence type="predicted"/>
<dbReference type="Pfam" id="PF15916">
    <property type="entry name" value="DUF4743"/>
    <property type="match status" value="1"/>
</dbReference>
<dbReference type="STRING" id="215637.A0A4Q0A2D7"/>
<dbReference type="AlphaFoldDB" id="A0A4Q0A2D7"/>
<dbReference type="InterPro" id="IPR000086">
    <property type="entry name" value="NUDIX_hydrolase_dom"/>
</dbReference>
<dbReference type="EMBL" id="ML002277">
    <property type="protein sequence ID" value="RKP39340.1"/>
    <property type="molecule type" value="Genomic_DNA"/>
</dbReference>
<name>A0A4Q0A2D7_9FUNG</name>
<protein>
    <submittedName>
        <fullName evidence="3">NUDIX hydrolase domain-like protein</fullName>
    </submittedName>
</protein>
<keyword evidence="1" id="KW-0732">Signal</keyword>
<feature type="signal peptide" evidence="1">
    <location>
        <begin position="1"/>
        <end position="28"/>
    </location>
</feature>
<feature type="chain" id="PRO_5020205536" evidence="1">
    <location>
        <begin position="29"/>
        <end position="314"/>
    </location>
</feature>
<dbReference type="SUPFAM" id="SSF55811">
    <property type="entry name" value="Nudix"/>
    <property type="match status" value="1"/>
</dbReference>
<feature type="domain" description="Nudix hydrolase" evidence="2">
    <location>
        <begin position="130"/>
        <end position="272"/>
    </location>
</feature>
<evidence type="ECO:0000313" key="4">
    <source>
        <dbReference type="Proteomes" id="UP000268162"/>
    </source>
</evidence>